<keyword evidence="2" id="KW-1133">Transmembrane helix</keyword>
<feature type="transmembrane region" description="Helical" evidence="2">
    <location>
        <begin position="143"/>
        <end position="166"/>
    </location>
</feature>
<comment type="function">
    <text evidence="2">NDH-1 shuttles electrons from NADH, via FMN and iron-sulfur (Fe-S) centers, to quinones in the respiratory chain. Couples the redox reaction to proton translocation (for every two electrons transferred, four hydrogen ions are translocated across the cytoplasmic membrane), and thus conserves the redox energy in a proton gradient.</text>
</comment>
<dbReference type="NCBIfam" id="NF005164">
    <property type="entry name" value="PRK06638.1-4"/>
    <property type="match status" value="1"/>
</dbReference>
<feature type="transmembrane region" description="Helical" evidence="2">
    <location>
        <begin position="91"/>
        <end position="114"/>
    </location>
</feature>
<feature type="transmembrane region" description="Helical" evidence="2">
    <location>
        <begin position="6"/>
        <end position="24"/>
    </location>
</feature>
<evidence type="ECO:0000256" key="3">
    <source>
        <dbReference type="SAM" id="MobiDB-lite"/>
    </source>
</evidence>
<dbReference type="HOGENOM" id="CLU_085957_5_0_4"/>
<dbReference type="PANTHER" id="PTHR33269:SF17">
    <property type="entry name" value="NADH-UBIQUINONE OXIDOREDUCTASE CHAIN 6"/>
    <property type="match status" value="1"/>
</dbReference>
<dbReference type="Gene3D" id="1.20.120.1200">
    <property type="entry name" value="NADH-ubiquinone/plastoquinone oxidoreductase chain 6, subunit NuoJ"/>
    <property type="match status" value="1"/>
</dbReference>
<evidence type="ECO:0000313" key="4">
    <source>
        <dbReference type="EMBL" id="EFV95577.1"/>
    </source>
</evidence>
<keyword evidence="4" id="KW-0830">Ubiquinone</keyword>
<keyword evidence="2" id="KW-0520">NAD</keyword>
<dbReference type="InterPro" id="IPR042106">
    <property type="entry name" value="Nuo/plastoQ_OxRdtase_6_NuoJ"/>
</dbReference>
<dbReference type="AlphaFoldDB" id="E7RUX3"/>
<gene>
    <name evidence="4" type="ORF">HMPREF0551_0485</name>
</gene>
<dbReference type="GO" id="GO:0005886">
    <property type="term" value="C:plasma membrane"/>
    <property type="evidence" value="ECO:0007669"/>
    <property type="project" value="UniProtKB-SubCell"/>
</dbReference>
<reference evidence="4 5" key="1">
    <citation type="submission" date="2010-12" db="EMBL/GenBank/DDBJ databases">
        <authorList>
            <person name="Muzny D."/>
            <person name="Qin X."/>
            <person name="Deng J."/>
            <person name="Jiang H."/>
            <person name="Liu Y."/>
            <person name="Qu J."/>
            <person name="Song X.-Z."/>
            <person name="Zhang L."/>
            <person name="Thornton R."/>
            <person name="Coyle M."/>
            <person name="Francisco L."/>
            <person name="Jackson L."/>
            <person name="Javaid M."/>
            <person name="Korchina V."/>
            <person name="Kovar C."/>
            <person name="Mata R."/>
            <person name="Mathew T."/>
            <person name="Ngo R."/>
            <person name="Nguyen L."/>
            <person name="Nguyen N."/>
            <person name="Okwuonu G."/>
            <person name="Ongeri F."/>
            <person name="Pham C."/>
            <person name="Simmons D."/>
            <person name="Wilczek-Boney K."/>
            <person name="Hale W."/>
            <person name="Jakkamsetti A."/>
            <person name="Pham P."/>
            <person name="Ruth R."/>
            <person name="San Lucas F."/>
            <person name="Warren J."/>
            <person name="Zhang J."/>
            <person name="Zhao Z."/>
            <person name="Zhou C."/>
            <person name="Zhu D."/>
            <person name="Lee S."/>
            <person name="Bess C."/>
            <person name="Blankenburg K."/>
            <person name="Forbes L."/>
            <person name="Fu Q."/>
            <person name="Gubbala S."/>
            <person name="Hirani K."/>
            <person name="Jayaseelan J.C."/>
            <person name="Lara F."/>
            <person name="Munidasa M."/>
            <person name="Palculict T."/>
            <person name="Patil S."/>
            <person name="Pu L.-L."/>
            <person name="Saada N."/>
            <person name="Tang L."/>
            <person name="Weissenberger G."/>
            <person name="Zhu Y."/>
            <person name="Hemphill L."/>
            <person name="Shang Y."/>
            <person name="Youmans B."/>
            <person name="Ayvaz T."/>
            <person name="Ross M."/>
            <person name="Santibanez J."/>
            <person name="Aqrawi P."/>
            <person name="Gross S."/>
            <person name="Joshi V."/>
            <person name="Fowler G."/>
            <person name="Nazareth L."/>
            <person name="Reid J."/>
            <person name="Worley K."/>
            <person name="Petrosino J."/>
            <person name="Highlander S."/>
            <person name="Gibbs R."/>
        </authorList>
    </citation>
    <scope>NUCLEOTIDE SEQUENCE [LARGE SCALE GENOMIC DNA]</scope>
    <source>
        <strain evidence="4 5">ATCC 51599</strain>
    </source>
</reference>
<keyword evidence="5" id="KW-1185">Reference proteome</keyword>
<feature type="transmembrane region" description="Helical" evidence="2">
    <location>
        <begin position="31"/>
        <end position="49"/>
    </location>
</feature>
<comment type="subcellular location">
    <subcellularLocation>
        <location evidence="2">Cell membrane</location>
        <topology evidence="2">Multi-pass membrane protein</topology>
    </subcellularLocation>
</comment>
<sequence>MDVISVLFFLFALVTVFAATRVITARNPVHSALFLVLTFVSSAAIWLLMKAEFLAIVLVLVYVGAVMVLFLFVVMMLDIDLDNLRVGFWRSLPVGLFVAAIIVVELSLVLWAHFGGVQEADLVQPAADYDNAKALGELLYTGYIYPLEIAGMILLVAMVAAIALTLRRRKDRKSQNPSQQVRVRAADRVRLVSMSAVVPAPPQPAEAAEGQGSETAQAAPAAAQPAAGSADAKSADAKPAAASAEAKPAASKES</sequence>
<accession>E7RUX3</accession>
<dbReference type="InterPro" id="IPR001457">
    <property type="entry name" value="NADH_UbQ/plastoQ_OxRdtase_su6"/>
</dbReference>
<protein>
    <recommendedName>
        <fullName evidence="2">NADH-quinone oxidoreductase subunit J</fullName>
        <ecNumber evidence="2">7.1.1.-</ecNumber>
    </recommendedName>
</protein>
<dbReference type="eggNOG" id="COG0839">
    <property type="taxonomic scope" value="Bacteria"/>
</dbReference>
<evidence type="ECO:0000256" key="1">
    <source>
        <dbReference type="ARBA" id="ARBA00005698"/>
    </source>
</evidence>
<dbReference type="GO" id="GO:0008137">
    <property type="term" value="F:NADH dehydrogenase (ubiquinone) activity"/>
    <property type="evidence" value="ECO:0007669"/>
    <property type="project" value="UniProtKB-UniRule"/>
</dbReference>
<dbReference type="STRING" id="887898.HMPREF0551_0485"/>
<dbReference type="Proteomes" id="UP000011021">
    <property type="component" value="Unassembled WGS sequence"/>
</dbReference>
<comment type="caution">
    <text evidence="4">The sequence shown here is derived from an EMBL/GenBank/DDBJ whole genome shotgun (WGS) entry which is preliminary data.</text>
</comment>
<comment type="catalytic activity">
    <reaction evidence="2">
        <text>a quinone + NADH + 5 H(+)(in) = a quinol + NAD(+) + 4 H(+)(out)</text>
        <dbReference type="Rhea" id="RHEA:57888"/>
        <dbReference type="ChEBI" id="CHEBI:15378"/>
        <dbReference type="ChEBI" id="CHEBI:24646"/>
        <dbReference type="ChEBI" id="CHEBI:57540"/>
        <dbReference type="ChEBI" id="CHEBI:57945"/>
        <dbReference type="ChEBI" id="CHEBI:132124"/>
    </reaction>
</comment>
<dbReference type="EMBL" id="AEQP01000002">
    <property type="protein sequence ID" value="EFV95577.1"/>
    <property type="molecule type" value="Genomic_DNA"/>
</dbReference>
<dbReference type="Pfam" id="PF00499">
    <property type="entry name" value="Oxidored_q3"/>
    <property type="match status" value="1"/>
</dbReference>
<dbReference type="GO" id="GO:0048038">
    <property type="term" value="F:quinone binding"/>
    <property type="evidence" value="ECO:0007669"/>
    <property type="project" value="UniProtKB-UniRule"/>
</dbReference>
<feature type="transmembrane region" description="Helical" evidence="2">
    <location>
        <begin position="55"/>
        <end position="79"/>
    </location>
</feature>
<proteinExistence type="inferred from homology"/>
<keyword evidence="2" id="KW-0472">Membrane</keyword>
<evidence type="ECO:0000256" key="2">
    <source>
        <dbReference type="RuleBase" id="RU004429"/>
    </source>
</evidence>
<organism evidence="4 5">
    <name type="scientific">Lautropia mirabilis ATCC 51599</name>
    <dbReference type="NCBI Taxonomy" id="887898"/>
    <lineage>
        <taxon>Bacteria</taxon>
        <taxon>Pseudomonadati</taxon>
        <taxon>Pseudomonadota</taxon>
        <taxon>Betaproteobacteria</taxon>
        <taxon>Burkholderiales</taxon>
        <taxon>Burkholderiaceae</taxon>
        <taxon>Lautropia</taxon>
    </lineage>
</organism>
<dbReference type="RefSeq" id="WP_005672484.1">
    <property type="nucleotide sequence ID" value="NZ_CP146288.1"/>
</dbReference>
<evidence type="ECO:0000313" key="5">
    <source>
        <dbReference type="Proteomes" id="UP000011021"/>
    </source>
</evidence>
<feature type="region of interest" description="Disordered" evidence="3">
    <location>
        <begin position="198"/>
        <end position="254"/>
    </location>
</feature>
<feature type="compositionally biased region" description="Low complexity" evidence="3">
    <location>
        <begin position="205"/>
        <end position="254"/>
    </location>
</feature>
<name>E7RUX3_9BURK</name>
<comment type="similarity">
    <text evidence="1 2">Belongs to the complex I subunit 6 family.</text>
</comment>
<keyword evidence="2" id="KW-0812">Transmembrane</keyword>
<keyword evidence="2" id="KW-0874">Quinone</keyword>
<dbReference type="EC" id="7.1.1.-" evidence="2"/>
<dbReference type="PANTHER" id="PTHR33269">
    <property type="entry name" value="NADH-UBIQUINONE OXIDOREDUCTASE CHAIN 6"/>
    <property type="match status" value="1"/>
</dbReference>
<keyword evidence="2" id="KW-1003">Cell membrane</keyword>